<dbReference type="GO" id="GO:0000976">
    <property type="term" value="F:transcription cis-regulatory region binding"/>
    <property type="evidence" value="ECO:0007669"/>
    <property type="project" value="TreeGrafter"/>
</dbReference>
<dbReference type="Gene3D" id="3.40.50.2300">
    <property type="match status" value="2"/>
</dbReference>
<dbReference type="AlphaFoldDB" id="A0A1H3C2R1"/>
<dbReference type="InterPro" id="IPR028082">
    <property type="entry name" value="Peripla_BP_I"/>
</dbReference>
<evidence type="ECO:0000256" key="4">
    <source>
        <dbReference type="SAM" id="MobiDB-lite"/>
    </source>
</evidence>
<dbReference type="Proteomes" id="UP000199118">
    <property type="component" value="Unassembled WGS sequence"/>
</dbReference>
<keyword evidence="7" id="KW-1185">Reference proteome</keyword>
<dbReference type="Pfam" id="PF13377">
    <property type="entry name" value="Peripla_BP_3"/>
    <property type="match status" value="1"/>
</dbReference>
<dbReference type="CDD" id="cd06267">
    <property type="entry name" value="PBP1_LacI_sugar_binding-like"/>
    <property type="match status" value="1"/>
</dbReference>
<dbReference type="InterPro" id="IPR010982">
    <property type="entry name" value="Lambda_DNA-bd_dom_sf"/>
</dbReference>
<feature type="compositionally biased region" description="Basic and acidic residues" evidence="4">
    <location>
        <begin position="340"/>
        <end position="356"/>
    </location>
</feature>
<dbReference type="SMART" id="SM00354">
    <property type="entry name" value="HTH_LACI"/>
    <property type="match status" value="1"/>
</dbReference>
<evidence type="ECO:0000256" key="1">
    <source>
        <dbReference type="ARBA" id="ARBA00023015"/>
    </source>
</evidence>
<evidence type="ECO:0000256" key="3">
    <source>
        <dbReference type="ARBA" id="ARBA00023163"/>
    </source>
</evidence>
<evidence type="ECO:0000313" key="7">
    <source>
        <dbReference type="Proteomes" id="UP000199118"/>
    </source>
</evidence>
<dbReference type="PROSITE" id="PS50932">
    <property type="entry name" value="HTH_LACI_2"/>
    <property type="match status" value="1"/>
</dbReference>
<keyword evidence="2" id="KW-0238">DNA-binding</keyword>
<gene>
    <name evidence="6" type="ORF">SAMN05444336_105235</name>
</gene>
<organism evidence="6 7">
    <name type="scientific">Albimonas donghaensis</name>
    <dbReference type="NCBI Taxonomy" id="356660"/>
    <lineage>
        <taxon>Bacteria</taxon>
        <taxon>Pseudomonadati</taxon>
        <taxon>Pseudomonadota</taxon>
        <taxon>Alphaproteobacteria</taxon>
        <taxon>Rhodobacterales</taxon>
        <taxon>Paracoccaceae</taxon>
        <taxon>Albimonas</taxon>
    </lineage>
</organism>
<dbReference type="OrthoDB" id="8433438at2"/>
<dbReference type="InterPro" id="IPR000843">
    <property type="entry name" value="HTH_LacI"/>
</dbReference>
<dbReference type="EMBL" id="FNMZ01000005">
    <property type="protein sequence ID" value="SDX47789.1"/>
    <property type="molecule type" value="Genomic_DNA"/>
</dbReference>
<protein>
    <submittedName>
        <fullName evidence="6">Transcriptional regulator, LacI family</fullName>
    </submittedName>
</protein>
<dbReference type="SUPFAM" id="SSF53822">
    <property type="entry name" value="Periplasmic binding protein-like I"/>
    <property type="match status" value="1"/>
</dbReference>
<dbReference type="Pfam" id="PF00356">
    <property type="entry name" value="LacI"/>
    <property type="match status" value="1"/>
</dbReference>
<dbReference type="STRING" id="356660.SAMN05444336_105235"/>
<feature type="region of interest" description="Disordered" evidence="4">
    <location>
        <begin position="298"/>
        <end position="356"/>
    </location>
</feature>
<reference evidence="6 7" key="1">
    <citation type="submission" date="2016-10" db="EMBL/GenBank/DDBJ databases">
        <authorList>
            <person name="de Groot N.N."/>
        </authorList>
    </citation>
    <scope>NUCLEOTIDE SEQUENCE [LARGE SCALE GENOMIC DNA]</scope>
    <source>
        <strain evidence="6 7">DSM 17890</strain>
    </source>
</reference>
<dbReference type="PANTHER" id="PTHR30146:SF138">
    <property type="entry name" value="TRANSCRIPTIONAL REGULATORY PROTEIN"/>
    <property type="match status" value="1"/>
</dbReference>
<dbReference type="Gene3D" id="1.10.260.40">
    <property type="entry name" value="lambda repressor-like DNA-binding domains"/>
    <property type="match status" value="1"/>
</dbReference>
<dbReference type="RefSeq" id="WP_092683358.1">
    <property type="nucleotide sequence ID" value="NZ_FNMZ01000005.1"/>
</dbReference>
<dbReference type="CDD" id="cd01392">
    <property type="entry name" value="HTH_LacI"/>
    <property type="match status" value="1"/>
</dbReference>
<dbReference type="SUPFAM" id="SSF47413">
    <property type="entry name" value="lambda repressor-like DNA-binding domains"/>
    <property type="match status" value="1"/>
</dbReference>
<name>A0A1H3C2R1_9RHOB</name>
<keyword evidence="1" id="KW-0805">Transcription regulation</keyword>
<evidence type="ECO:0000313" key="6">
    <source>
        <dbReference type="EMBL" id="SDX47789.1"/>
    </source>
</evidence>
<dbReference type="PANTHER" id="PTHR30146">
    <property type="entry name" value="LACI-RELATED TRANSCRIPTIONAL REPRESSOR"/>
    <property type="match status" value="1"/>
</dbReference>
<feature type="domain" description="HTH lacI-type" evidence="5">
    <location>
        <begin position="6"/>
        <end position="60"/>
    </location>
</feature>
<evidence type="ECO:0000259" key="5">
    <source>
        <dbReference type="PROSITE" id="PS50932"/>
    </source>
</evidence>
<dbReference type="GO" id="GO:0003700">
    <property type="term" value="F:DNA-binding transcription factor activity"/>
    <property type="evidence" value="ECO:0007669"/>
    <property type="project" value="TreeGrafter"/>
</dbReference>
<proteinExistence type="predicted"/>
<accession>A0A1H3C2R1</accession>
<sequence>MQAAPPTLQSIAAEFGVSSATVSNALSGKGRVSEGLAARIRARAEALGYAPSLPARALRTGRSGVIGLVLPDLANPLFPKIAQAVEAAAAREGYGVLIADSHGEVGAQTAALQRLVQRGADGIIVVPRRGTRVLELDVPLAVIDTPATPGNTVSADHRAGGAALAAHLLGLGHRAFALVGESRESSVQRDRIGGLRAGLPQTARIETIWLEEAPETDFPALARDGITAFAATSDLHALRILTTLQRAGLAIPREASVAGFDDLAFAAAVTPSLTTMAQDSDRIAGAAVAALMARIDGPEPAAPPAGTTGGSAGGTAAETAVPMTLIARESTGPAPASTRSEPRPHPATRSQRETTP</sequence>
<evidence type="ECO:0000256" key="2">
    <source>
        <dbReference type="ARBA" id="ARBA00023125"/>
    </source>
</evidence>
<keyword evidence="3" id="KW-0804">Transcription</keyword>
<dbReference type="InterPro" id="IPR046335">
    <property type="entry name" value="LacI/GalR-like_sensor"/>
</dbReference>